<comment type="caution">
    <text evidence="4">The sequence shown here is derived from an EMBL/GenBank/DDBJ whole genome shotgun (WGS) entry which is preliminary data.</text>
</comment>
<evidence type="ECO:0000259" key="3">
    <source>
        <dbReference type="Pfam" id="PF04069"/>
    </source>
</evidence>
<dbReference type="InterPro" id="IPR006311">
    <property type="entry name" value="TAT_signal"/>
</dbReference>
<dbReference type="RefSeq" id="WP_167993998.1">
    <property type="nucleotide sequence ID" value="NZ_JAATJL010000001.1"/>
</dbReference>
<accession>A0A846RRJ2</accession>
<dbReference type="Pfam" id="PF04069">
    <property type="entry name" value="OpuAC"/>
    <property type="match status" value="1"/>
</dbReference>
<dbReference type="InterPro" id="IPR007210">
    <property type="entry name" value="ABC_Gly_betaine_transp_sub-bd"/>
</dbReference>
<evidence type="ECO:0000313" key="5">
    <source>
        <dbReference type="Proteomes" id="UP000547458"/>
    </source>
</evidence>
<reference evidence="4 5" key="1">
    <citation type="submission" date="2020-03" db="EMBL/GenBank/DDBJ databases">
        <title>Sequencing the genomes of 1000 actinobacteria strains.</title>
        <authorList>
            <person name="Klenk H.-P."/>
        </authorList>
    </citation>
    <scope>NUCLEOTIDE SEQUENCE [LARGE SCALE GENOMIC DNA]</scope>
    <source>
        <strain evidence="4 5">DSM 16403</strain>
    </source>
</reference>
<keyword evidence="5" id="KW-1185">Reference proteome</keyword>
<dbReference type="AlphaFoldDB" id="A0A846RRJ2"/>
<feature type="domain" description="ABC-type glycine betaine transport system substrate-binding" evidence="3">
    <location>
        <begin position="52"/>
        <end position="319"/>
    </location>
</feature>
<dbReference type="CDD" id="cd13606">
    <property type="entry name" value="PBP2_ProX_like"/>
    <property type="match status" value="1"/>
</dbReference>
<dbReference type="Gene3D" id="3.40.190.10">
    <property type="entry name" value="Periplasmic binding protein-like II"/>
    <property type="match status" value="1"/>
</dbReference>
<dbReference type="SUPFAM" id="SSF53850">
    <property type="entry name" value="Periplasmic binding protein-like II"/>
    <property type="match status" value="1"/>
</dbReference>
<dbReference type="Gene3D" id="3.40.190.120">
    <property type="entry name" value="Osmoprotection protein (prox), domain 2"/>
    <property type="match status" value="1"/>
</dbReference>
<dbReference type="Proteomes" id="UP000547458">
    <property type="component" value="Unassembled WGS sequence"/>
</dbReference>
<sequence length="325" mass="33595">MSNPTTGRPVRRRMLGLAAGLTAALAMTACGANSDPQGGGGNDGGGEGSGEPLVIGSADFPESQIIAEIYAGALNGAGIEASTQLNIGSREIYYQALVDGSVDIIPDYSGNLLLFLDAEATAESAEDIMTALPDALAAETPDVNLGVLEAAEAENKDAMVVTAATAEEYGLTSIEDMAEVCDQLVIGAPSTFSERAYGLPGLEENYGCVPESFEAINDGGGPVTLEALLNDTIQVADIYTTTPSIADNDLVVLEDPANNFIAQQVVPLVNLDTVGEEARAVLNEVSGVLTTEDLIDLNREVSGDEKRNPADAAADWLEEKGLAGE</sequence>
<dbReference type="PROSITE" id="PS51318">
    <property type="entry name" value="TAT"/>
    <property type="match status" value="1"/>
</dbReference>
<feature type="signal peptide" evidence="2">
    <location>
        <begin position="1"/>
        <end position="32"/>
    </location>
</feature>
<dbReference type="EMBL" id="JAATJL010000001">
    <property type="protein sequence ID" value="NJC23054.1"/>
    <property type="molecule type" value="Genomic_DNA"/>
</dbReference>
<evidence type="ECO:0000313" key="4">
    <source>
        <dbReference type="EMBL" id="NJC23054.1"/>
    </source>
</evidence>
<protein>
    <submittedName>
        <fullName evidence="4">Osmoprotectant transport system substrate-binding protein</fullName>
    </submittedName>
</protein>
<evidence type="ECO:0000256" key="1">
    <source>
        <dbReference type="SAM" id="MobiDB-lite"/>
    </source>
</evidence>
<feature type="compositionally biased region" description="Gly residues" evidence="1">
    <location>
        <begin position="37"/>
        <end position="49"/>
    </location>
</feature>
<keyword evidence="2" id="KW-0732">Signal</keyword>
<proteinExistence type="predicted"/>
<gene>
    <name evidence="4" type="ORF">BJ994_002130</name>
</gene>
<dbReference type="GO" id="GO:0022857">
    <property type="term" value="F:transmembrane transporter activity"/>
    <property type="evidence" value="ECO:0007669"/>
    <property type="project" value="InterPro"/>
</dbReference>
<dbReference type="GO" id="GO:0043190">
    <property type="term" value="C:ATP-binding cassette (ABC) transporter complex"/>
    <property type="evidence" value="ECO:0007669"/>
    <property type="project" value="InterPro"/>
</dbReference>
<organism evidence="4 5">
    <name type="scientific">Arthrobacter pigmenti</name>
    <dbReference type="NCBI Taxonomy" id="271432"/>
    <lineage>
        <taxon>Bacteria</taxon>
        <taxon>Bacillati</taxon>
        <taxon>Actinomycetota</taxon>
        <taxon>Actinomycetes</taxon>
        <taxon>Micrococcales</taxon>
        <taxon>Micrococcaceae</taxon>
        <taxon>Arthrobacter</taxon>
    </lineage>
</organism>
<name>A0A846RRJ2_9MICC</name>
<feature type="region of interest" description="Disordered" evidence="1">
    <location>
        <begin position="34"/>
        <end position="54"/>
    </location>
</feature>
<feature type="chain" id="PRO_5039412494" evidence="2">
    <location>
        <begin position="33"/>
        <end position="325"/>
    </location>
</feature>
<evidence type="ECO:0000256" key="2">
    <source>
        <dbReference type="SAM" id="SignalP"/>
    </source>
</evidence>